<dbReference type="GO" id="GO:0004805">
    <property type="term" value="F:trehalose-phosphatase activity"/>
    <property type="evidence" value="ECO:0007669"/>
    <property type="project" value="UniProtKB-EC"/>
</dbReference>
<reference evidence="5 6" key="1">
    <citation type="submission" date="2022-11" db="EMBL/GenBank/DDBJ databases">
        <title>Minimal conservation of predation-associated metabolite biosynthetic gene clusters underscores biosynthetic potential of Myxococcota including descriptions for ten novel species: Archangium lansinium sp. nov., Myxococcus landrumus sp. nov., Nannocystis bai.</title>
        <authorList>
            <person name="Ahearne A."/>
            <person name="Stevens C."/>
            <person name="Dowd S."/>
        </authorList>
    </citation>
    <scope>NUCLEOTIDE SEQUENCE [LARGE SCALE GENOMIC DNA]</scope>
    <source>
        <strain evidence="5 6">RJM3</strain>
    </source>
</reference>
<dbReference type="InterPro" id="IPR003337">
    <property type="entry name" value="Trehalose_PPase"/>
</dbReference>
<dbReference type="InterPro" id="IPR044651">
    <property type="entry name" value="OTSB-like"/>
</dbReference>
<organism evidence="5 6">
    <name type="scientific">Polyangium mundeleinium</name>
    <dbReference type="NCBI Taxonomy" id="2995306"/>
    <lineage>
        <taxon>Bacteria</taxon>
        <taxon>Pseudomonadati</taxon>
        <taxon>Myxococcota</taxon>
        <taxon>Polyangia</taxon>
        <taxon>Polyangiales</taxon>
        <taxon>Polyangiaceae</taxon>
        <taxon>Polyangium</taxon>
    </lineage>
</organism>
<evidence type="ECO:0000256" key="2">
    <source>
        <dbReference type="ARBA" id="ARBA00008770"/>
    </source>
</evidence>
<dbReference type="InterPro" id="IPR036412">
    <property type="entry name" value="HAD-like_sf"/>
</dbReference>
<dbReference type="EMBL" id="JAQNDO010000001">
    <property type="protein sequence ID" value="MDC0749205.1"/>
    <property type="molecule type" value="Genomic_DNA"/>
</dbReference>
<dbReference type="Proteomes" id="UP001221411">
    <property type="component" value="Unassembled WGS sequence"/>
</dbReference>
<dbReference type="NCBIfam" id="TIGR00685">
    <property type="entry name" value="T6PP"/>
    <property type="match status" value="1"/>
</dbReference>
<accession>A0ABT5F541</accession>
<dbReference type="SUPFAM" id="SSF56784">
    <property type="entry name" value="HAD-like"/>
    <property type="match status" value="1"/>
</dbReference>
<comment type="catalytic activity">
    <reaction evidence="4">
        <text>alpha,alpha-trehalose 6-phosphate + H2O = alpha,alpha-trehalose + phosphate</text>
        <dbReference type="Rhea" id="RHEA:23420"/>
        <dbReference type="ChEBI" id="CHEBI:15377"/>
        <dbReference type="ChEBI" id="CHEBI:16551"/>
        <dbReference type="ChEBI" id="CHEBI:43474"/>
        <dbReference type="ChEBI" id="CHEBI:58429"/>
        <dbReference type="EC" id="3.1.3.12"/>
    </reaction>
</comment>
<sequence>MDEPALLSRIARAASLLVATDFDGTISDIATDPDKAHARNDALDALSRLTRAPGVHVAVVSGRTMESLHERTGALASIYRVAEHGAFIEGPDGGTIGGTHPGRAAGRSALWDFVEANHARVPGMRFERKSVGAAVHVREVEPAMREAAAEVLDAFRKAAVAAGFEIIEGRQVVEARDPGATKQTALAQLLARLPPRTLVVYAGDDTTDEGAIALARQRDGVGIYVASAERPTPNVGADLVLPGPRAWAELLARIADARAAITARSGP</sequence>
<dbReference type="Pfam" id="PF02358">
    <property type="entry name" value="Trehalose_PPase"/>
    <property type="match status" value="1"/>
</dbReference>
<keyword evidence="6" id="KW-1185">Reference proteome</keyword>
<evidence type="ECO:0000256" key="4">
    <source>
        <dbReference type="RuleBase" id="RU361117"/>
    </source>
</evidence>
<dbReference type="Gene3D" id="3.30.70.1020">
    <property type="entry name" value="Trehalose-6-phosphate phosphatase related protein, domain 2"/>
    <property type="match status" value="1"/>
</dbReference>
<keyword evidence="3 4" id="KW-0378">Hydrolase</keyword>
<dbReference type="RefSeq" id="WP_271928774.1">
    <property type="nucleotide sequence ID" value="NZ_JAQNDO010000001.1"/>
</dbReference>
<evidence type="ECO:0000256" key="3">
    <source>
        <dbReference type="ARBA" id="ARBA00022801"/>
    </source>
</evidence>
<gene>
    <name evidence="5" type="primary">otsB</name>
    <name evidence="5" type="ORF">POL67_48200</name>
</gene>
<dbReference type="Gene3D" id="3.40.50.1000">
    <property type="entry name" value="HAD superfamily/HAD-like"/>
    <property type="match status" value="1"/>
</dbReference>
<dbReference type="PANTHER" id="PTHR43768">
    <property type="entry name" value="TREHALOSE 6-PHOSPHATE PHOSPHATASE"/>
    <property type="match status" value="1"/>
</dbReference>
<protein>
    <recommendedName>
        <fullName evidence="4">Trehalose 6-phosphate phosphatase</fullName>
        <ecNumber evidence="4">3.1.3.12</ecNumber>
    </recommendedName>
</protein>
<dbReference type="InterPro" id="IPR023214">
    <property type="entry name" value="HAD_sf"/>
</dbReference>
<comment type="similarity">
    <text evidence="2 4">Belongs to the trehalose phosphatase family.</text>
</comment>
<keyword evidence="4" id="KW-0460">Magnesium</keyword>
<keyword evidence="4" id="KW-0479">Metal-binding</keyword>
<name>A0ABT5F541_9BACT</name>
<dbReference type="EC" id="3.1.3.12" evidence="4"/>
<comment type="cofactor">
    <cofactor evidence="4">
        <name>Mg(2+)</name>
        <dbReference type="ChEBI" id="CHEBI:18420"/>
    </cofactor>
</comment>
<dbReference type="PANTHER" id="PTHR43768:SF3">
    <property type="entry name" value="TREHALOSE 6-PHOSPHATE PHOSPHATASE"/>
    <property type="match status" value="1"/>
</dbReference>
<evidence type="ECO:0000256" key="1">
    <source>
        <dbReference type="ARBA" id="ARBA00005199"/>
    </source>
</evidence>
<comment type="function">
    <text evidence="4">Removes the phosphate from trehalose 6-phosphate to produce free trehalose.</text>
</comment>
<comment type="caution">
    <text evidence="5">The sequence shown here is derived from an EMBL/GenBank/DDBJ whole genome shotgun (WGS) entry which is preliminary data.</text>
</comment>
<evidence type="ECO:0000313" key="6">
    <source>
        <dbReference type="Proteomes" id="UP001221411"/>
    </source>
</evidence>
<comment type="pathway">
    <text evidence="1 4">Glycan biosynthesis; trehalose biosynthesis.</text>
</comment>
<proteinExistence type="inferred from homology"/>
<dbReference type="NCBIfam" id="TIGR01484">
    <property type="entry name" value="HAD-SF-IIB"/>
    <property type="match status" value="1"/>
</dbReference>
<evidence type="ECO:0000313" key="5">
    <source>
        <dbReference type="EMBL" id="MDC0749205.1"/>
    </source>
</evidence>
<dbReference type="InterPro" id="IPR006379">
    <property type="entry name" value="HAD-SF_hydro_IIB"/>
</dbReference>